<evidence type="ECO:0000256" key="1">
    <source>
        <dbReference type="SAM" id="MobiDB-lite"/>
    </source>
</evidence>
<dbReference type="OrthoDB" id="10104263at2759"/>
<dbReference type="Proteomes" id="UP000663881">
    <property type="component" value="Unassembled WGS sequence"/>
</dbReference>
<dbReference type="Proteomes" id="UP000663891">
    <property type="component" value="Unassembled WGS sequence"/>
</dbReference>
<feature type="compositionally biased region" description="Basic and acidic residues" evidence="1">
    <location>
        <begin position="54"/>
        <end position="66"/>
    </location>
</feature>
<evidence type="ECO:0000313" key="5">
    <source>
        <dbReference type="Proteomes" id="UP000663881"/>
    </source>
</evidence>
<feature type="compositionally biased region" description="Basic and acidic residues" evidence="1">
    <location>
        <begin position="123"/>
        <end position="133"/>
    </location>
</feature>
<feature type="chain" id="PRO_5036414577" evidence="2">
    <location>
        <begin position="20"/>
        <end position="240"/>
    </location>
</feature>
<dbReference type="EMBL" id="CAJOAY010000104">
    <property type="protein sequence ID" value="CAF3538461.1"/>
    <property type="molecule type" value="Genomic_DNA"/>
</dbReference>
<proteinExistence type="predicted"/>
<protein>
    <submittedName>
        <fullName evidence="4">Uncharacterized protein</fullName>
    </submittedName>
</protein>
<evidence type="ECO:0000313" key="3">
    <source>
        <dbReference type="EMBL" id="CAF1101438.1"/>
    </source>
</evidence>
<organism evidence="4 5">
    <name type="scientific">Adineta steineri</name>
    <dbReference type="NCBI Taxonomy" id="433720"/>
    <lineage>
        <taxon>Eukaryota</taxon>
        <taxon>Metazoa</taxon>
        <taxon>Spiralia</taxon>
        <taxon>Gnathifera</taxon>
        <taxon>Rotifera</taxon>
        <taxon>Eurotatoria</taxon>
        <taxon>Bdelloidea</taxon>
        <taxon>Adinetida</taxon>
        <taxon>Adinetidae</taxon>
        <taxon>Adineta</taxon>
    </lineage>
</organism>
<accession>A0A818J8J6</accession>
<sequence>MKNILIVLSICVIFAFILALDRFGSQLNQQANHASNILNPVAHLRDRRHRQHQNHLDNTDPAHDQKNVNINESASINHVTSSDHQEDLYEQNDQQSHPSNSIDVDHQADINNDASQNITAPVNKHDVHPRFRYGEQSSRSTETESSLLTTTTTTTTVSSNSNTASDLSLLLDSKSIIDTTKSWSLLQIFTKEITNNSSSIPERVPFADYYYQQQLRAFFGHRHGKFAPRTRSYIKTGLKR</sequence>
<feature type="region of interest" description="Disordered" evidence="1">
    <location>
        <begin position="80"/>
        <end position="105"/>
    </location>
</feature>
<feature type="compositionally biased region" description="Polar residues" evidence="1">
    <location>
        <begin position="91"/>
        <end position="102"/>
    </location>
</feature>
<gene>
    <name evidence="4" type="ORF">OKA104_LOCUS3471</name>
    <name evidence="3" type="ORF">VCS650_LOCUS20124</name>
</gene>
<name>A0A818J8J6_9BILA</name>
<dbReference type="AlphaFoldDB" id="A0A818J8J6"/>
<feature type="compositionally biased region" description="Low complexity" evidence="1">
    <location>
        <begin position="137"/>
        <end position="162"/>
    </location>
</feature>
<feature type="signal peptide" evidence="2">
    <location>
        <begin position="1"/>
        <end position="19"/>
    </location>
</feature>
<evidence type="ECO:0000256" key="2">
    <source>
        <dbReference type="SAM" id="SignalP"/>
    </source>
</evidence>
<evidence type="ECO:0000313" key="4">
    <source>
        <dbReference type="EMBL" id="CAF3538461.1"/>
    </source>
</evidence>
<dbReference type="EMBL" id="CAJNON010000206">
    <property type="protein sequence ID" value="CAF1101438.1"/>
    <property type="molecule type" value="Genomic_DNA"/>
</dbReference>
<reference evidence="4" key="1">
    <citation type="submission" date="2021-02" db="EMBL/GenBank/DDBJ databases">
        <authorList>
            <person name="Nowell W R."/>
        </authorList>
    </citation>
    <scope>NUCLEOTIDE SEQUENCE</scope>
</reference>
<feature type="region of interest" description="Disordered" evidence="1">
    <location>
        <begin position="47"/>
        <end position="66"/>
    </location>
</feature>
<comment type="caution">
    <text evidence="4">The sequence shown here is derived from an EMBL/GenBank/DDBJ whole genome shotgun (WGS) entry which is preliminary data.</text>
</comment>
<keyword evidence="2" id="KW-0732">Signal</keyword>
<feature type="region of interest" description="Disordered" evidence="1">
    <location>
        <begin position="118"/>
        <end position="162"/>
    </location>
</feature>